<dbReference type="RefSeq" id="WP_323450282.1">
    <property type="nucleotide sequence ID" value="NZ_BSBI01000014.1"/>
</dbReference>
<evidence type="ECO:0000256" key="2">
    <source>
        <dbReference type="SAM" id="Phobius"/>
    </source>
</evidence>
<name>A0ABQ5P6S2_9ACTN</name>
<dbReference type="NCBIfam" id="NF042915">
    <property type="entry name" value="MAB_1171c_fam"/>
    <property type="match status" value="1"/>
</dbReference>
<feature type="transmembrane region" description="Helical" evidence="2">
    <location>
        <begin position="142"/>
        <end position="166"/>
    </location>
</feature>
<dbReference type="Pfam" id="PF20182">
    <property type="entry name" value="DUF6545"/>
    <property type="match status" value="1"/>
</dbReference>
<protein>
    <submittedName>
        <fullName evidence="4">Membrane protein</fullName>
    </submittedName>
</protein>
<feature type="transmembrane region" description="Helical" evidence="2">
    <location>
        <begin position="102"/>
        <end position="122"/>
    </location>
</feature>
<keyword evidence="2" id="KW-0472">Membrane</keyword>
<feature type="compositionally biased region" description="Basic and acidic residues" evidence="1">
    <location>
        <begin position="384"/>
        <end position="401"/>
    </location>
</feature>
<comment type="caution">
    <text evidence="4">The sequence shown here is derived from an EMBL/GenBank/DDBJ whole genome shotgun (WGS) entry which is preliminary data.</text>
</comment>
<keyword evidence="5" id="KW-1185">Reference proteome</keyword>
<reference evidence="4 5" key="1">
    <citation type="submission" date="2022-10" db="EMBL/GenBank/DDBJ databases">
        <title>Draft genome sequence of Streptomyces sp. YSPA8.</title>
        <authorList>
            <person name="Moriuchi R."/>
            <person name="Dohra H."/>
            <person name="Yamamura H."/>
            <person name="Kodani S."/>
        </authorList>
    </citation>
    <scope>NUCLEOTIDE SEQUENCE [LARGE SCALE GENOMIC DNA]</scope>
    <source>
        <strain evidence="4 5">YSPA8</strain>
    </source>
</reference>
<dbReference type="InterPro" id="IPR046675">
    <property type="entry name" value="DUF6545"/>
</dbReference>
<dbReference type="InterPro" id="IPR050039">
    <property type="entry name" value="MAB_1171c-like"/>
</dbReference>
<keyword evidence="2" id="KW-0812">Transmembrane</keyword>
<evidence type="ECO:0000256" key="1">
    <source>
        <dbReference type="SAM" id="MobiDB-lite"/>
    </source>
</evidence>
<feature type="transmembrane region" description="Helical" evidence="2">
    <location>
        <begin position="178"/>
        <end position="196"/>
    </location>
</feature>
<gene>
    <name evidence="4" type="ORF">SYYSPA8_28385</name>
</gene>
<feature type="transmembrane region" description="Helical" evidence="2">
    <location>
        <begin position="36"/>
        <end position="55"/>
    </location>
</feature>
<feature type="region of interest" description="Disordered" evidence="1">
    <location>
        <begin position="378"/>
        <end position="458"/>
    </location>
</feature>
<evidence type="ECO:0000313" key="4">
    <source>
        <dbReference type="EMBL" id="GLF98296.1"/>
    </source>
</evidence>
<feature type="transmembrane region" description="Helical" evidence="2">
    <location>
        <begin position="67"/>
        <end position="90"/>
    </location>
</feature>
<feature type="domain" description="DUF6545" evidence="3">
    <location>
        <begin position="246"/>
        <end position="365"/>
    </location>
</feature>
<proteinExistence type="predicted"/>
<organism evidence="4 5">
    <name type="scientific">Streptomyces yaizuensis</name>
    <dbReference type="NCBI Taxonomy" id="2989713"/>
    <lineage>
        <taxon>Bacteria</taxon>
        <taxon>Bacillati</taxon>
        <taxon>Actinomycetota</taxon>
        <taxon>Actinomycetes</taxon>
        <taxon>Kitasatosporales</taxon>
        <taxon>Streptomycetaceae</taxon>
        <taxon>Streptomyces</taxon>
    </lineage>
</organism>
<feature type="transmembrane region" description="Helical" evidence="2">
    <location>
        <begin position="6"/>
        <end position="24"/>
    </location>
</feature>
<sequence length="458" mass="49947">MRNSDYYVPTVALFIAFVAKLPAVRRGRPDPMVRSVLALLFTAALCFFFAAPPTIVRVNRITGVTNLSAPLVYCIMCAFSCACMVLIVNWRGGPRERIRRASLTWITFYGVVIAALPVLFVLGDTPVERLRDFDTYYATTPFIRELVVTYLVAHIVSAVVTTVLCLRWARAVGQWLRLGLIVLVAGLTLNLAFGFAKLTAVVVRWTGSECDALSTAVAPPLAALGGLTLTAGFLLPLLGPRAEGLLRSWRAYGRLGALWRQLRPAPGERREVPRIPWWAPAELRLTVRETLIHDELLRLQPYLDDRVRRLAYEAALGIGATERRAGMTGVAAMVVAAVEARRSGSCPASDEEHCQAGARALTAELGPGRERLVRLSGALGPLPEQDHRPEDRAGDRPEGRPGGRSKGRSKRRAEGRTQGRWAWRPSAGRADRAESPATPAGAPAPGPAPSQNAETRTR</sequence>
<evidence type="ECO:0000259" key="3">
    <source>
        <dbReference type="Pfam" id="PF20182"/>
    </source>
</evidence>
<dbReference type="Proteomes" id="UP001291653">
    <property type="component" value="Unassembled WGS sequence"/>
</dbReference>
<dbReference type="EMBL" id="BSBI01000014">
    <property type="protein sequence ID" value="GLF98296.1"/>
    <property type="molecule type" value="Genomic_DNA"/>
</dbReference>
<keyword evidence="2" id="KW-1133">Transmembrane helix</keyword>
<accession>A0ABQ5P6S2</accession>
<feature type="transmembrane region" description="Helical" evidence="2">
    <location>
        <begin position="216"/>
        <end position="238"/>
    </location>
</feature>
<evidence type="ECO:0000313" key="5">
    <source>
        <dbReference type="Proteomes" id="UP001291653"/>
    </source>
</evidence>